<name>A0A834IDP0_RHYFE</name>
<dbReference type="Proteomes" id="UP000625711">
    <property type="component" value="Unassembled WGS sequence"/>
</dbReference>
<organism evidence="1 2">
    <name type="scientific">Rhynchophorus ferrugineus</name>
    <name type="common">Red palm weevil</name>
    <name type="synonym">Curculio ferrugineus</name>
    <dbReference type="NCBI Taxonomy" id="354439"/>
    <lineage>
        <taxon>Eukaryota</taxon>
        <taxon>Metazoa</taxon>
        <taxon>Ecdysozoa</taxon>
        <taxon>Arthropoda</taxon>
        <taxon>Hexapoda</taxon>
        <taxon>Insecta</taxon>
        <taxon>Pterygota</taxon>
        <taxon>Neoptera</taxon>
        <taxon>Endopterygota</taxon>
        <taxon>Coleoptera</taxon>
        <taxon>Polyphaga</taxon>
        <taxon>Cucujiformia</taxon>
        <taxon>Curculionidae</taxon>
        <taxon>Dryophthorinae</taxon>
        <taxon>Rhynchophorus</taxon>
    </lineage>
</organism>
<accession>A0A834IDP0</accession>
<evidence type="ECO:0000313" key="1">
    <source>
        <dbReference type="EMBL" id="KAF7278844.1"/>
    </source>
</evidence>
<gene>
    <name evidence="1" type="ORF">GWI33_007907</name>
</gene>
<protein>
    <submittedName>
        <fullName evidence="1">Uncharacterized protein</fullName>
    </submittedName>
</protein>
<evidence type="ECO:0000313" key="2">
    <source>
        <dbReference type="Proteomes" id="UP000625711"/>
    </source>
</evidence>
<proteinExistence type="predicted"/>
<keyword evidence="2" id="KW-1185">Reference proteome</keyword>
<reference evidence="1" key="1">
    <citation type="submission" date="2020-08" db="EMBL/GenBank/DDBJ databases">
        <title>Genome sequencing and assembly of the red palm weevil Rhynchophorus ferrugineus.</title>
        <authorList>
            <person name="Dias G.B."/>
            <person name="Bergman C.M."/>
            <person name="Manee M."/>
        </authorList>
    </citation>
    <scope>NUCLEOTIDE SEQUENCE</scope>
    <source>
        <strain evidence="1">AA-2017</strain>
        <tissue evidence="1">Whole larva</tissue>
    </source>
</reference>
<dbReference type="EMBL" id="JAACXV010000384">
    <property type="protein sequence ID" value="KAF7278844.1"/>
    <property type="molecule type" value="Genomic_DNA"/>
</dbReference>
<comment type="caution">
    <text evidence="1">The sequence shown here is derived from an EMBL/GenBank/DDBJ whole genome shotgun (WGS) entry which is preliminary data.</text>
</comment>
<sequence>MRYIVRDQQKRNLSIKKAISQKIPVSTTRNIARSARKKTRMEKMPPPPPIVLFTFWSGQLVDLSRGQQKAAAPPAYRNKRMSDGRPSLICSVSRTVFRGRPNEGATLCRLCCSDRSRIDFINFIFPFAGIWRWVDSNFSYNWQANMTLVSSYNTGVNIVPNK</sequence>
<dbReference type="AlphaFoldDB" id="A0A834IDP0"/>